<dbReference type="EMBL" id="JAOTJC010000012">
    <property type="protein sequence ID" value="MCU7555487.1"/>
    <property type="molecule type" value="Genomic_DNA"/>
</dbReference>
<keyword evidence="5" id="KW-1185">Reference proteome</keyword>
<proteinExistence type="inferred from homology"/>
<dbReference type="Gene3D" id="3.40.50.720">
    <property type="entry name" value="NAD(P)-binding Rossmann-like Domain"/>
    <property type="match status" value="1"/>
</dbReference>
<reference evidence="5" key="1">
    <citation type="submission" date="2023-07" db="EMBL/GenBank/DDBJ databases">
        <title>Study on multiphase classification of strain Alteromonas salexigens isolated from the Yellow Sea.</title>
        <authorList>
            <person name="Sun L."/>
        </authorList>
    </citation>
    <scope>NUCLEOTIDE SEQUENCE [LARGE SCALE GENOMIC DNA]</scope>
    <source>
        <strain evidence="5">ASW11-19</strain>
    </source>
</reference>
<gene>
    <name evidence="4" type="ORF">OCL06_12900</name>
</gene>
<organism evidence="4 5">
    <name type="scientific">Alteromonas salexigens</name>
    <dbReference type="NCBI Taxonomy" id="2982530"/>
    <lineage>
        <taxon>Bacteria</taxon>
        <taxon>Pseudomonadati</taxon>
        <taxon>Pseudomonadota</taxon>
        <taxon>Gammaproteobacteria</taxon>
        <taxon>Alteromonadales</taxon>
        <taxon>Alteromonadaceae</taxon>
        <taxon>Alteromonas/Salinimonas group</taxon>
        <taxon>Alteromonas</taxon>
    </lineage>
</organism>
<dbReference type="InterPro" id="IPR020904">
    <property type="entry name" value="Sc_DH/Rdtase_CS"/>
</dbReference>
<evidence type="ECO:0000313" key="5">
    <source>
        <dbReference type="Proteomes" id="UP001209257"/>
    </source>
</evidence>
<keyword evidence="2" id="KW-0521">NADP</keyword>
<dbReference type="SUPFAM" id="SSF51735">
    <property type="entry name" value="NAD(P)-binding Rossmann-fold domains"/>
    <property type="match status" value="1"/>
</dbReference>
<dbReference type="PANTHER" id="PTHR43391:SF14">
    <property type="entry name" value="DEHYDROGENASE_REDUCTASE SDR FAMILY PROTEIN 7-LIKE"/>
    <property type="match status" value="1"/>
</dbReference>
<dbReference type="InterPro" id="IPR036291">
    <property type="entry name" value="NAD(P)-bd_dom_sf"/>
</dbReference>
<evidence type="ECO:0000256" key="2">
    <source>
        <dbReference type="ARBA" id="ARBA00022857"/>
    </source>
</evidence>
<dbReference type="PANTHER" id="PTHR43391">
    <property type="entry name" value="RETINOL DEHYDROGENASE-RELATED"/>
    <property type="match status" value="1"/>
</dbReference>
<dbReference type="RefSeq" id="WP_262995776.1">
    <property type="nucleotide sequence ID" value="NZ_JAOTJC010000012.1"/>
</dbReference>
<dbReference type="PROSITE" id="PS00061">
    <property type="entry name" value="ADH_SHORT"/>
    <property type="match status" value="1"/>
</dbReference>
<dbReference type="InterPro" id="IPR002347">
    <property type="entry name" value="SDR_fam"/>
</dbReference>
<dbReference type="Pfam" id="PF00106">
    <property type="entry name" value="adh_short"/>
    <property type="match status" value="1"/>
</dbReference>
<dbReference type="CDD" id="cd05233">
    <property type="entry name" value="SDR_c"/>
    <property type="match status" value="1"/>
</dbReference>
<accession>A0ABT2VQ95</accession>
<comment type="similarity">
    <text evidence="1">Belongs to the short-chain dehydrogenases/reductases (SDR) family.</text>
</comment>
<evidence type="ECO:0000256" key="1">
    <source>
        <dbReference type="ARBA" id="ARBA00006484"/>
    </source>
</evidence>
<evidence type="ECO:0000256" key="3">
    <source>
        <dbReference type="ARBA" id="ARBA00023002"/>
    </source>
</evidence>
<dbReference type="Proteomes" id="UP001209257">
    <property type="component" value="Unassembled WGS sequence"/>
</dbReference>
<keyword evidence="3" id="KW-0560">Oxidoreductase</keyword>
<dbReference type="PRINTS" id="PR00081">
    <property type="entry name" value="GDHRDH"/>
</dbReference>
<evidence type="ECO:0000313" key="4">
    <source>
        <dbReference type="EMBL" id="MCU7555487.1"/>
    </source>
</evidence>
<name>A0ABT2VQ95_9ALTE</name>
<protein>
    <submittedName>
        <fullName evidence="4">SDR family oxidoreductase</fullName>
    </submittedName>
</protein>
<comment type="caution">
    <text evidence="4">The sequence shown here is derived from an EMBL/GenBank/DDBJ whole genome shotgun (WGS) entry which is preliminary data.</text>
</comment>
<sequence>MMKSKIVLITGASSGIGASTARRLVNDGHKVALTARSEEKLASLVHELGDDVAVAFPADATQYSAIQQVVEDAVAHYGRLDATFANAGVGLSAAGTENGDVDEWDTMIDINIKALLWTAKATLPHLKQSQGHFVLTSSAAGRMSIKGSIYGASKWFAYGFGRNLAEEMAEWQGRCTTICPGMVNTPFFDEPKEDKLQPEDVAEAVSYALNADPRNNVREVFLMPSKMG</sequence>